<dbReference type="PANTHER" id="PTHR43464">
    <property type="entry name" value="METHYLTRANSFERASE"/>
    <property type="match status" value="1"/>
</dbReference>
<evidence type="ECO:0000313" key="4">
    <source>
        <dbReference type="Proteomes" id="UP000240883"/>
    </source>
</evidence>
<feature type="domain" description="Methyltransferase type 12" evidence="2">
    <location>
        <begin position="137"/>
        <end position="251"/>
    </location>
</feature>
<evidence type="ECO:0000313" key="3">
    <source>
        <dbReference type="EMBL" id="PSN66417.1"/>
    </source>
</evidence>
<feature type="region of interest" description="Disordered" evidence="1">
    <location>
        <begin position="18"/>
        <end position="82"/>
    </location>
</feature>
<dbReference type="PANTHER" id="PTHR43464:SF52">
    <property type="entry name" value="PUTATIVE-RELATED"/>
    <property type="match status" value="1"/>
</dbReference>
<dbReference type="CDD" id="cd02440">
    <property type="entry name" value="AdoMet_MTases"/>
    <property type="match status" value="1"/>
</dbReference>
<evidence type="ECO:0000256" key="1">
    <source>
        <dbReference type="SAM" id="MobiDB-lite"/>
    </source>
</evidence>
<dbReference type="InterPro" id="IPR013217">
    <property type="entry name" value="Methyltransf_12"/>
</dbReference>
<keyword evidence="3" id="KW-0808">Transferase</keyword>
<keyword evidence="4" id="KW-1185">Reference proteome</keyword>
<dbReference type="InterPro" id="IPR029063">
    <property type="entry name" value="SAM-dependent_MTases_sf"/>
</dbReference>
<feature type="compositionally biased region" description="Polar residues" evidence="1">
    <location>
        <begin position="65"/>
        <end position="82"/>
    </location>
</feature>
<dbReference type="EMBL" id="KZ678136">
    <property type="protein sequence ID" value="PSN66417.1"/>
    <property type="molecule type" value="Genomic_DNA"/>
</dbReference>
<proteinExistence type="predicted"/>
<name>A0A2T2NLV7_CORCC</name>
<dbReference type="GO" id="GO:0010420">
    <property type="term" value="F:polyprenyldihydroxybenzoate methyltransferase activity"/>
    <property type="evidence" value="ECO:0007669"/>
    <property type="project" value="TreeGrafter"/>
</dbReference>
<dbReference type="GO" id="GO:0032259">
    <property type="term" value="P:methylation"/>
    <property type="evidence" value="ECO:0007669"/>
    <property type="project" value="UniProtKB-KW"/>
</dbReference>
<reference evidence="3 4" key="1">
    <citation type="journal article" date="2018" name="Front. Microbiol.">
        <title>Genome-Wide Analysis of Corynespora cassiicola Leaf Fall Disease Putative Effectors.</title>
        <authorList>
            <person name="Lopez D."/>
            <person name="Ribeiro S."/>
            <person name="Label P."/>
            <person name="Fumanal B."/>
            <person name="Venisse J.S."/>
            <person name="Kohler A."/>
            <person name="de Oliveira R.R."/>
            <person name="Labutti K."/>
            <person name="Lipzen A."/>
            <person name="Lail K."/>
            <person name="Bauer D."/>
            <person name="Ohm R.A."/>
            <person name="Barry K.W."/>
            <person name="Spatafora J."/>
            <person name="Grigoriev I.V."/>
            <person name="Martin F.M."/>
            <person name="Pujade-Renaud V."/>
        </authorList>
    </citation>
    <scope>NUCLEOTIDE SEQUENCE [LARGE SCALE GENOMIC DNA]</scope>
    <source>
        <strain evidence="3 4">Philippines</strain>
    </source>
</reference>
<dbReference type="Gene3D" id="3.40.50.150">
    <property type="entry name" value="Vaccinia Virus protein VP39"/>
    <property type="match status" value="1"/>
</dbReference>
<dbReference type="AlphaFoldDB" id="A0A2T2NLV7"/>
<keyword evidence="3" id="KW-0489">Methyltransferase</keyword>
<gene>
    <name evidence="3" type="ORF">BS50DRAFT_414613</name>
</gene>
<accession>A0A2T2NLV7</accession>
<dbReference type="SUPFAM" id="SSF53335">
    <property type="entry name" value="S-adenosyl-L-methionine-dependent methyltransferases"/>
    <property type="match status" value="1"/>
</dbReference>
<evidence type="ECO:0000259" key="2">
    <source>
        <dbReference type="Pfam" id="PF08242"/>
    </source>
</evidence>
<dbReference type="Pfam" id="PF08242">
    <property type="entry name" value="Methyltransf_12"/>
    <property type="match status" value="1"/>
</dbReference>
<protein>
    <submittedName>
        <fullName evidence="3">S-adenosyl-L-methionine-dependent methyltransferase</fullName>
    </submittedName>
</protein>
<dbReference type="Proteomes" id="UP000240883">
    <property type="component" value="Unassembled WGS sequence"/>
</dbReference>
<organism evidence="3 4">
    <name type="scientific">Corynespora cassiicola Philippines</name>
    <dbReference type="NCBI Taxonomy" id="1448308"/>
    <lineage>
        <taxon>Eukaryota</taxon>
        <taxon>Fungi</taxon>
        <taxon>Dikarya</taxon>
        <taxon>Ascomycota</taxon>
        <taxon>Pezizomycotina</taxon>
        <taxon>Dothideomycetes</taxon>
        <taxon>Pleosporomycetidae</taxon>
        <taxon>Pleosporales</taxon>
        <taxon>Corynesporascaceae</taxon>
        <taxon>Corynespora</taxon>
    </lineage>
</organism>
<sequence>MTQPNSVNITFDTSLVDLNPNVSFSTTESESSDTGYLPTNAPQPDLITPPLPRHSTSEEDLASTPKLSQPSQPSTRNPSTPIQYVATQTAYDQWSTTYDSDGNMLQSIDDLELATLLPDVLNTVLRATGPESTPALLDLGCGTGRNTAKLLDYAWPPARRPAITALDFSQGMLDRAAERLGPLAVERGVRVRVQRAECFPTASEPEASPLPVVTGAPLRPFDAVVSTLVLEHVPLCAFFGTLAALVVSGGVALVTNMHAEMGEISQAGFVNEVGVKVKAGKSFAHTVEECVEEAGRARFEVLRVVERGMTEEDIRNGMVGERGWKWVGIKVWCGFVLRKM</sequence>
<dbReference type="STRING" id="1448308.A0A2T2NLV7"/>
<dbReference type="OrthoDB" id="66144at2759"/>